<dbReference type="RefSeq" id="WP_161091134.1">
    <property type="nucleotide sequence ID" value="NZ_WWCV01000032.1"/>
</dbReference>
<organism evidence="1 2">
    <name type="scientific">Duganella vulcania</name>
    <dbReference type="NCBI Taxonomy" id="2692166"/>
    <lineage>
        <taxon>Bacteria</taxon>
        <taxon>Pseudomonadati</taxon>
        <taxon>Pseudomonadota</taxon>
        <taxon>Betaproteobacteria</taxon>
        <taxon>Burkholderiales</taxon>
        <taxon>Oxalobacteraceae</taxon>
        <taxon>Telluria group</taxon>
        <taxon>Duganella</taxon>
    </lineage>
</organism>
<keyword evidence="2" id="KW-1185">Reference proteome</keyword>
<dbReference type="AlphaFoldDB" id="A0A845HM56"/>
<dbReference type="EMBL" id="WWCV01000032">
    <property type="protein sequence ID" value="MYN18595.1"/>
    <property type="molecule type" value="Genomic_DNA"/>
</dbReference>
<name>A0A845HM56_9BURK</name>
<gene>
    <name evidence="1" type="ORF">GTP81_17745</name>
</gene>
<proteinExistence type="predicted"/>
<protein>
    <submittedName>
        <fullName evidence="1">Uncharacterized protein</fullName>
    </submittedName>
</protein>
<accession>A0A845HM56</accession>
<evidence type="ECO:0000313" key="2">
    <source>
        <dbReference type="Proteomes" id="UP000484875"/>
    </source>
</evidence>
<dbReference type="Proteomes" id="UP000484875">
    <property type="component" value="Unassembled WGS sequence"/>
</dbReference>
<sequence length="232" mass="26141">MPVRDRINTYEMVNALKTTPLVVLQNHPLMVALAPGDVTEQSQIAFSLTNGNILIGTVAPNNGTTVVIRALVTPTRNWNSPHRFTALQRFNPIAEDFWVTERQTGCSLIILDWGGQMSMGHLLPHPQANYNRVNRYILDHAPLTAYAEIQRQSLKPEVTQLVEASKIGGVNPQRYILVQSNHAAVNQKNLNVIGIRSNGQMSFYMQTNTAGGRTVQQLRWTAWRPYLPYFTY</sequence>
<evidence type="ECO:0000313" key="1">
    <source>
        <dbReference type="EMBL" id="MYN18595.1"/>
    </source>
</evidence>
<comment type="caution">
    <text evidence="1">The sequence shown here is derived from an EMBL/GenBank/DDBJ whole genome shotgun (WGS) entry which is preliminary data.</text>
</comment>
<reference evidence="1 2" key="1">
    <citation type="submission" date="2019-12" db="EMBL/GenBank/DDBJ databases">
        <title>Novel species isolated from a subtropical stream in China.</title>
        <authorList>
            <person name="Lu H."/>
        </authorList>
    </citation>
    <scope>NUCLEOTIDE SEQUENCE [LARGE SCALE GENOMIC DNA]</scope>
    <source>
        <strain evidence="1 2">FT107W</strain>
    </source>
</reference>